<accession>A0A397JEL4</accession>
<dbReference type="EMBL" id="PQFF01000047">
    <property type="protein sequence ID" value="RHZ86481.1"/>
    <property type="molecule type" value="Genomic_DNA"/>
</dbReference>
<protein>
    <submittedName>
        <fullName evidence="1">Uncharacterized protein</fullName>
    </submittedName>
</protein>
<dbReference type="OrthoDB" id="5983279at2759"/>
<gene>
    <name evidence="1" type="ORF">Glove_50g123</name>
</gene>
<proteinExistence type="predicted"/>
<evidence type="ECO:0000313" key="1">
    <source>
        <dbReference type="EMBL" id="RHZ86481.1"/>
    </source>
</evidence>
<keyword evidence="2" id="KW-1185">Reference proteome</keyword>
<sequence>MEYFIFHIQTIKNKNFNQIELLTVYCYDDAIVERKEECSMKNIDKDIRILHNRVTPLVADWPKQLFVKKALTYLHKTNFQYSIPDEINSFIPTLEKYLQKNQNHEESTCFLIWLIMDGVKLEITLDIYVTLFRSSFYDEYIESIFQI</sequence>
<dbReference type="Proteomes" id="UP000266861">
    <property type="component" value="Unassembled WGS sequence"/>
</dbReference>
<name>A0A397JEL4_9GLOM</name>
<evidence type="ECO:0000313" key="2">
    <source>
        <dbReference type="Proteomes" id="UP000266861"/>
    </source>
</evidence>
<organism evidence="1 2">
    <name type="scientific">Diversispora epigaea</name>
    <dbReference type="NCBI Taxonomy" id="1348612"/>
    <lineage>
        <taxon>Eukaryota</taxon>
        <taxon>Fungi</taxon>
        <taxon>Fungi incertae sedis</taxon>
        <taxon>Mucoromycota</taxon>
        <taxon>Glomeromycotina</taxon>
        <taxon>Glomeromycetes</taxon>
        <taxon>Diversisporales</taxon>
        <taxon>Diversisporaceae</taxon>
        <taxon>Diversispora</taxon>
    </lineage>
</organism>
<comment type="caution">
    <text evidence="1">The sequence shown here is derived from an EMBL/GenBank/DDBJ whole genome shotgun (WGS) entry which is preliminary data.</text>
</comment>
<reference evidence="1 2" key="1">
    <citation type="submission" date="2018-08" db="EMBL/GenBank/DDBJ databases">
        <title>Genome and evolution of the arbuscular mycorrhizal fungus Diversispora epigaea (formerly Glomus versiforme) and its bacterial endosymbionts.</title>
        <authorList>
            <person name="Sun X."/>
            <person name="Fei Z."/>
            <person name="Harrison M."/>
        </authorList>
    </citation>
    <scope>NUCLEOTIDE SEQUENCE [LARGE SCALE GENOMIC DNA]</scope>
    <source>
        <strain evidence="1 2">IT104</strain>
    </source>
</reference>
<dbReference type="AlphaFoldDB" id="A0A397JEL4"/>